<feature type="domain" description="PKD" evidence="1">
    <location>
        <begin position="660"/>
        <end position="741"/>
    </location>
</feature>
<dbReference type="Pfam" id="PF07995">
    <property type="entry name" value="GSDH"/>
    <property type="match status" value="1"/>
</dbReference>
<dbReference type="InterPro" id="IPR013783">
    <property type="entry name" value="Ig-like_fold"/>
</dbReference>
<accession>A0ABW2TQ60</accession>
<proteinExistence type="predicted"/>
<organism evidence="2 3">
    <name type="scientific">Actinokineospora soli</name>
    <dbReference type="NCBI Taxonomy" id="1048753"/>
    <lineage>
        <taxon>Bacteria</taxon>
        <taxon>Bacillati</taxon>
        <taxon>Actinomycetota</taxon>
        <taxon>Actinomycetes</taxon>
        <taxon>Pseudonocardiales</taxon>
        <taxon>Pseudonocardiaceae</taxon>
        <taxon>Actinokineospora</taxon>
    </lineage>
</organism>
<dbReference type="InterPro" id="IPR029010">
    <property type="entry name" value="ThuA-like"/>
</dbReference>
<evidence type="ECO:0000259" key="1">
    <source>
        <dbReference type="PROSITE" id="PS50093"/>
    </source>
</evidence>
<protein>
    <submittedName>
        <fullName evidence="2">ThuA domain-containing protein</fullName>
    </submittedName>
</protein>
<dbReference type="Proteomes" id="UP001596512">
    <property type="component" value="Unassembled WGS sequence"/>
</dbReference>
<dbReference type="CDD" id="cd00146">
    <property type="entry name" value="PKD"/>
    <property type="match status" value="1"/>
</dbReference>
<comment type="caution">
    <text evidence="2">The sequence shown here is derived from an EMBL/GenBank/DDBJ whole genome shotgun (WGS) entry which is preliminary data.</text>
</comment>
<dbReference type="SUPFAM" id="SSF50952">
    <property type="entry name" value="Soluble quinoprotein glucose dehydrogenase"/>
    <property type="match status" value="1"/>
</dbReference>
<dbReference type="InterPro" id="IPR012938">
    <property type="entry name" value="Glc/Sorbosone_DH"/>
</dbReference>
<dbReference type="SUPFAM" id="SSF49299">
    <property type="entry name" value="PKD domain"/>
    <property type="match status" value="1"/>
</dbReference>
<dbReference type="Gene3D" id="2.60.40.10">
    <property type="entry name" value="Immunoglobulins"/>
    <property type="match status" value="1"/>
</dbReference>
<dbReference type="InterPro" id="IPR011042">
    <property type="entry name" value="6-blade_b-propeller_TolB-like"/>
</dbReference>
<keyword evidence="3" id="KW-1185">Reference proteome</keyword>
<dbReference type="EMBL" id="JBHTEY010000004">
    <property type="protein sequence ID" value="MFC7615383.1"/>
    <property type="molecule type" value="Genomic_DNA"/>
</dbReference>
<dbReference type="InterPro" id="IPR011041">
    <property type="entry name" value="Quinoprot_gluc/sorb_DH_b-prop"/>
</dbReference>
<gene>
    <name evidence="2" type="ORF">ACFQV2_19640</name>
</gene>
<evidence type="ECO:0000313" key="3">
    <source>
        <dbReference type="Proteomes" id="UP001596512"/>
    </source>
</evidence>
<dbReference type="PROSITE" id="PS50093">
    <property type="entry name" value="PKD"/>
    <property type="match status" value="1"/>
</dbReference>
<dbReference type="Gene3D" id="2.120.10.30">
    <property type="entry name" value="TolB, C-terminal domain"/>
    <property type="match status" value="1"/>
</dbReference>
<dbReference type="InterPro" id="IPR000601">
    <property type="entry name" value="PKD_dom"/>
</dbReference>
<dbReference type="Pfam" id="PF06283">
    <property type="entry name" value="ThuA"/>
    <property type="match status" value="1"/>
</dbReference>
<reference evidence="3" key="1">
    <citation type="journal article" date="2019" name="Int. J. Syst. Evol. Microbiol.">
        <title>The Global Catalogue of Microorganisms (GCM) 10K type strain sequencing project: providing services to taxonomists for standard genome sequencing and annotation.</title>
        <authorList>
            <consortium name="The Broad Institute Genomics Platform"/>
            <consortium name="The Broad Institute Genome Sequencing Center for Infectious Disease"/>
            <person name="Wu L."/>
            <person name="Ma J."/>
        </authorList>
    </citation>
    <scope>NUCLEOTIDE SEQUENCE [LARGE SCALE GENOMIC DNA]</scope>
    <source>
        <strain evidence="3">JCM 17695</strain>
    </source>
</reference>
<dbReference type="InterPro" id="IPR022409">
    <property type="entry name" value="PKD/Chitinase_dom"/>
</dbReference>
<dbReference type="Gene3D" id="3.40.50.880">
    <property type="match status" value="1"/>
</dbReference>
<name>A0ABW2TQ60_9PSEU</name>
<dbReference type="Pfam" id="PF18911">
    <property type="entry name" value="PKD_4"/>
    <property type="match status" value="1"/>
</dbReference>
<dbReference type="SUPFAM" id="SSF52317">
    <property type="entry name" value="Class I glutamine amidotransferase-like"/>
    <property type="match status" value="1"/>
</dbReference>
<evidence type="ECO:0000313" key="2">
    <source>
        <dbReference type="EMBL" id="MFC7615383.1"/>
    </source>
</evidence>
<dbReference type="SMART" id="SM00089">
    <property type="entry name" value="PKD"/>
    <property type="match status" value="1"/>
</dbReference>
<sequence length="829" mass="87535">MFSKTAGFRHDSIPAGIAAIQALGSQHGFQVTATEDANAFTDANLARFDVVVWLSTTGDVLNDQQQAAFERYIRAGGGYAGVHSASDTEYNWAWYGRLVGAYFASHPANQNASVKVEDRAHPSTTHLAPRWQRVDEWYNYRTNPRGTVHVLASVDESSYSPGTGAMGVEHPVSWCHEYDGGRSWYTGMGHTIESYSDPSFRQHLLGGIQTAAGAVAADCGASQPGSFTKVTLDDTTTNPMKLDVAADGRVFAIDRNGAVRVIRPNGSKATAGTLSVHTGQEFGLLGIALDPDFATNNWVYLYYSPAGTRAVDRVSRFTMSGDTLNLSSEAVLLEIGVQRSECCHAGGALAFDGSRNLYIATGDNTNPFASDGYTPIDERAGRAHWDAQGTAANSNVLNGKVLRIRPESNGTYTIPQGNMFAPGTARTRPEIYAMGFRNPFTIGVDPTTGVLVVADYGPDAGSSNPGRGPDGQVEWNTVNEPGFYGWPYCVGNNTPYIDYDFATAQSGSAFNCAGGPVNNSPNNTGIGQLPRAIPAELWAGKSSSGVPEVGGSGALTTSGVYRHRAGASSRAWPAYWDGKAVMGDWNDGRLFAVQPDTAISGVSDVSRIFPALGITRVHDLKWGPDGALYVIDWGSGFGGNNTDSGIYRIDYLRGSEARDPIAAASADKTSGPLPLAVRFSAAGSSDPAGQPLTYAWDFDGDGTTDATGQTATHTYTQAGTFTAAVTVRAQDGRSAVADVEIVAGNTAPAITVRAPVDGGVFDWGDSIRYEVTVTDPEDGTIDCAKVVTQPALGHAEHAHPYGQYFGCSGAFPLPGDAGHTGRRSSASSP</sequence>
<dbReference type="PANTHER" id="PTHR40469:SF2">
    <property type="entry name" value="GALACTOSE-BINDING DOMAIN-LIKE SUPERFAMILY PROTEIN"/>
    <property type="match status" value="1"/>
</dbReference>
<dbReference type="PANTHER" id="PTHR40469">
    <property type="entry name" value="SECRETED GLYCOSYL HYDROLASE"/>
    <property type="match status" value="1"/>
</dbReference>
<dbReference type="InterPro" id="IPR029062">
    <property type="entry name" value="Class_I_gatase-like"/>
</dbReference>
<dbReference type="InterPro" id="IPR035986">
    <property type="entry name" value="PKD_dom_sf"/>
</dbReference>